<dbReference type="EMBL" id="VHIR01000005">
    <property type="protein sequence ID" value="TQE43845.1"/>
    <property type="molecule type" value="Genomic_DNA"/>
</dbReference>
<protein>
    <submittedName>
        <fullName evidence="1">CopG family transcriptional regulator</fullName>
    </submittedName>
</protein>
<reference evidence="1 2" key="1">
    <citation type="submission" date="2019-06" db="EMBL/GenBank/DDBJ databases">
        <title>Draft genome of C. phoceense Strain 272.</title>
        <authorList>
            <person name="Pacheco L.G.C."/>
            <person name="Barberis C.M."/>
            <person name="Almuzara M.N."/>
            <person name="Traglia G.M."/>
            <person name="Santos C.S."/>
            <person name="Rocha D.J.P.G."/>
            <person name="Aguiar E.R.G.R."/>
            <person name="Vay C.A."/>
        </authorList>
    </citation>
    <scope>NUCLEOTIDE SEQUENCE [LARGE SCALE GENOMIC DNA]</scope>
    <source>
        <strain evidence="1 2">272</strain>
    </source>
</reference>
<dbReference type="AlphaFoldDB" id="A0A540R7X4"/>
<evidence type="ECO:0000313" key="1">
    <source>
        <dbReference type="EMBL" id="TQE43845.1"/>
    </source>
</evidence>
<accession>A0A540R7X4</accession>
<name>A0A540R7X4_9CORY</name>
<dbReference type="RefSeq" id="WP_066492756.1">
    <property type="nucleotide sequence ID" value="NZ_DYVA01000079.1"/>
</dbReference>
<keyword evidence="2" id="KW-1185">Reference proteome</keyword>
<comment type="caution">
    <text evidence="1">The sequence shown here is derived from an EMBL/GenBank/DDBJ whole genome shotgun (WGS) entry which is preliminary data.</text>
</comment>
<proteinExistence type="predicted"/>
<gene>
    <name evidence="1" type="ORF">EJK80_04725</name>
</gene>
<organism evidence="1 2">
    <name type="scientific">Corynebacterium phoceense</name>
    <dbReference type="NCBI Taxonomy" id="1686286"/>
    <lineage>
        <taxon>Bacteria</taxon>
        <taxon>Bacillati</taxon>
        <taxon>Actinomycetota</taxon>
        <taxon>Actinomycetes</taxon>
        <taxon>Mycobacteriales</taxon>
        <taxon>Corynebacteriaceae</taxon>
        <taxon>Corynebacterium</taxon>
    </lineage>
</organism>
<dbReference type="Proteomes" id="UP000318080">
    <property type="component" value="Unassembled WGS sequence"/>
</dbReference>
<evidence type="ECO:0000313" key="2">
    <source>
        <dbReference type="Proteomes" id="UP000318080"/>
    </source>
</evidence>
<sequence>MAMTLRLTPDQDHALTLLASAQGTSKHEAAVRAIVTAAARTLSDAAVQATARELLPGRAALEAEIRRSRA</sequence>
<dbReference type="STRING" id="1686286.GCA_900092335_00757"/>